<organism evidence="8 9">
    <name type="scientific">Cardiosporidium cionae</name>
    <dbReference type="NCBI Taxonomy" id="476202"/>
    <lineage>
        <taxon>Eukaryota</taxon>
        <taxon>Sar</taxon>
        <taxon>Alveolata</taxon>
        <taxon>Apicomplexa</taxon>
        <taxon>Aconoidasida</taxon>
        <taxon>Nephromycida</taxon>
        <taxon>Cardiosporidium</taxon>
    </lineage>
</organism>
<evidence type="ECO:0000256" key="5">
    <source>
        <dbReference type="ARBA" id="ARBA00023034"/>
    </source>
</evidence>
<dbReference type="Pfam" id="PF04099">
    <property type="entry name" value="Sybindin"/>
    <property type="match status" value="1"/>
</dbReference>
<comment type="similarity">
    <text evidence="6">Belongs to the TRAPP small subunits family. TRAPPC4 subfamily.</text>
</comment>
<evidence type="ECO:0000256" key="2">
    <source>
        <dbReference type="ARBA" id="ARBA00022448"/>
    </source>
</evidence>
<keyword evidence="4 7" id="KW-0931">ER-Golgi transport</keyword>
<comment type="subcellular location">
    <subcellularLocation>
        <location evidence="7">Endoplasmic reticulum</location>
    </subcellularLocation>
    <subcellularLocation>
        <location evidence="7">Golgi apparatus</location>
        <location evidence="7">cis-Golgi network</location>
    </subcellularLocation>
    <subcellularLocation>
        <location evidence="1">Golgi apparatus</location>
    </subcellularLocation>
</comment>
<accession>A0ABQ7J6R7</accession>
<dbReference type="SMART" id="SM01399">
    <property type="entry name" value="Sybindin"/>
    <property type="match status" value="1"/>
</dbReference>
<dbReference type="Proteomes" id="UP000823046">
    <property type="component" value="Unassembled WGS sequence"/>
</dbReference>
<evidence type="ECO:0000256" key="6">
    <source>
        <dbReference type="ARBA" id="ARBA00038179"/>
    </source>
</evidence>
<protein>
    <recommendedName>
        <fullName evidence="7">Trafficking protein particle complex subunit</fullName>
    </recommendedName>
</protein>
<proteinExistence type="inferred from homology"/>
<dbReference type="PANTHER" id="PTHR23249:SF15">
    <property type="entry name" value="TRAFFICKING PROTEIN PARTICLE COMPLEX SUBUNIT 4"/>
    <property type="match status" value="1"/>
</dbReference>
<sequence length="141" mass="16409">MNNLLDILLYHRNFSPKVQLSSNEEIRVASTFHGLSAIASRLSPVSSRENFQLSFLEPTSINSIEADNFRFVCYEALTGLKFYLVTEPQVTNLEFYLKKVYEAFTDFVLKNPFYDIDMPIRCELFDKAIEKLFYENSPVIK</sequence>
<dbReference type="SUPFAM" id="SSF64356">
    <property type="entry name" value="SNARE-like"/>
    <property type="match status" value="1"/>
</dbReference>
<dbReference type="InterPro" id="IPR007233">
    <property type="entry name" value="TRAPPC"/>
</dbReference>
<evidence type="ECO:0000313" key="8">
    <source>
        <dbReference type="EMBL" id="KAF8819614.1"/>
    </source>
</evidence>
<evidence type="ECO:0000313" key="9">
    <source>
        <dbReference type="Proteomes" id="UP000823046"/>
    </source>
</evidence>
<evidence type="ECO:0000256" key="7">
    <source>
        <dbReference type="RuleBase" id="RU366065"/>
    </source>
</evidence>
<evidence type="ECO:0000256" key="3">
    <source>
        <dbReference type="ARBA" id="ARBA00022824"/>
    </source>
</evidence>
<keyword evidence="5 7" id="KW-0333">Golgi apparatus</keyword>
<dbReference type="CDD" id="cd14856">
    <property type="entry name" value="TRAPPC4_synbindin"/>
    <property type="match status" value="1"/>
</dbReference>
<evidence type="ECO:0000256" key="4">
    <source>
        <dbReference type="ARBA" id="ARBA00022892"/>
    </source>
</evidence>
<reference evidence="8 9" key="1">
    <citation type="journal article" date="2020" name="bioRxiv">
        <title>Metabolic contributions of an alphaproteobacterial endosymbiont in the apicomplexan Cardiosporidium cionae.</title>
        <authorList>
            <person name="Hunter E.S."/>
            <person name="Paight C.J."/>
            <person name="Lane C.E."/>
        </authorList>
    </citation>
    <scope>NUCLEOTIDE SEQUENCE [LARGE SCALE GENOMIC DNA]</scope>
    <source>
        <strain evidence="8">ESH_2018</strain>
    </source>
</reference>
<comment type="caution">
    <text evidence="8">The sequence shown here is derived from an EMBL/GenBank/DDBJ whole genome shotgun (WGS) entry which is preliminary data.</text>
</comment>
<comment type="subunit">
    <text evidence="7">Part of the multisubunit transport protein particle (TRAPP) complex.</text>
</comment>
<keyword evidence="2 7" id="KW-0813">Transport</keyword>
<gene>
    <name evidence="8" type="ORF">IE077_000766</name>
</gene>
<keyword evidence="9" id="KW-1185">Reference proteome</keyword>
<keyword evidence="3 7" id="KW-0256">Endoplasmic reticulum</keyword>
<evidence type="ECO:0000256" key="1">
    <source>
        <dbReference type="ARBA" id="ARBA00004555"/>
    </source>
</evidence>
<dbReference type="PANTHER" id="PTHR23249">
    <property type="entry name" value="TRAFFICKING PROTEIN PARTICLE COMPLEX SUBUNIT"/>
    <property type="match status" value="1"/>
</dbReference>
<name>A0ABQ7J6R7_9APIC</name>
<dbReference type="EMBL" id="JADAQX010000673">
    <property type="protein sequence ID" value="KAF8819614.1"/>
    <property type="molecule type" value="Genomic_DNA"/>
</dbReference>
<dbReference type="InterPro" id="IPR011012">
    <property type="entry name" value="Longin-like_dom_sf"/>
</dbReference>
<dbReference type="Gene3D" id="3.30.450.70">
    <property type="match status" value="1"/>
</dbReference>